<dbReference type="SUPFAM" id="SSF55048">
    <property type="entry name" value="Probable ACP-binding domain of malonyl-CoA ACP transacylase"/>
    <property type="match status" value="1"/>
</dbReference>
<protein>
    <submittedName>
        <fullName evidence="5">Polyketide synthase</fullName>
    </submittedName>
</protein>
<dbReference type="InterPro" id="IPR001227">
    <property type="entry name" value="Ac_transferase_dom_sf"/>
</dbReference>
<dbReference type="PANTHER" id="PTHR43775">
    <property type="entry name" value="FATTY ACID SYNTHASE"/>
    <property type="match status" value="1"/>
</dbReference>
<keyword evidence="3" id="KW-0012">Acyltransferase</keyword>
<keyword evidence="2" id="KW-0511">Multifunctional enzyme</keyword>
<feature type="non-terminal residue" evidence="5">
    <location>
        <position position="1"/>
    </location>
</feature>
<dbReference type="InterPro" id="IPR016035">
    <property type="entry name" value="Acyl_Trfase/lysoPLipase"/>
</dbReference>
<reference evidence="5 6" key="1">
    <citation type="submission" date="2015-07" db="EMBL/GenBank/DDBJ databases">
        <authorList>
            <person name="Ju K.-S."/>
            <person name="Doroghazi J.R."/>
            <person name="Metcalf W.W."/>
        </authorList>
    </citation>
    <scope>NUCLEOTIDE SEQUENCE [LARGE SCALE GENOMIC DNA]</scope>
    <source>
        <strain evidence="5 6">NRRL B-3589</strain>
    </source>
</reference>
<dbReference type="Pfam" id="PF22621">
    <property type="entry name" value="CurL-like_PKS_C"/>
    <property type="match status" value="1"/>
</dbReference>
<evidence type="ECO:0000259" key="4">
    <source>
        <dbReference type="SMART" id="SM00827"/>
    </source>
</evidence>
<dbReference type="SUPFAM" id="SSF52151">
    <property type="entry name" value="FabD/lysophospholipase-like"/>
    <property type="match status" value="1"/>
</dbReference>
<evidence type="ECO:0000256" key="2">
    <source>
        <dbReference type="ARBA" id="ARBA00023268"/>
    </source>
</evidence>
<name>A0ABR5J1Y5_9ACTN</name>
<dbReference type="SMART" id="SM00827">
    <property type="entry name" value="PKS_AT"/>
    <property type="match status" value="1"/>
</dbReference>
<organism evidence="5 6">
    <name type="scientific">Streptomyces varsoviensis</name>
    <dbReference type="NCBI Taxonomy" id="67373"/>
    <lineage>
        <taxon>Bacteria</taxon>
        <taxon>Bacillati</taxon>
        <taxon>Actinomycetota</taxon>
        <taxon>Actinomycetes</taxon>
        <taxon>Kitasatosporales</taxon>
        <taxon>Streptomycetaceae</taxon>
        <taxon>Streptomyces</taxon>
    </lineage>
</organism>
<gene>
    <name evidence="5" type="ORF">ADK38_26740</name>
</gene>
<evidence type="ECO:0000313" key="5">
    <source>
        <dbReference type="EMBL" id="KOG87206.1"/>
    </source>
</evidence>
<dbReference type="InterPro" id="IPR016036">
    <property type="entry name" value="Malonyl_transacylase_ACP-bd"/>
</dbReference>
<dbReference type="Gene3D" id="3.40.366.10">
    <property type="entry name" value="Malonyl-Coenzyme A Acyl Carrier Protein, domain 2"/>
    <property type="match status" value="1"/>
</dbReference>
<dbReference type="InterPro" id="IPR050091">
    <property type="entry name" value="PKS_NRPS_Biosynth_Enz"/>
</dbReference>
<proteinExistence type="predicted"/>
<dbReference type="PANTHER" id="PTHR43775:SF51">
    <property type="entry name" value="INACTIVE PHENOLPHTHIOCEROL SYNTHESIS POLYKETIDE SYNTHASE TYPE I PKS1-RELATED"/>
    <property type="match status" value="1"/>
</dbReference>
<evidence type="ECO:0000256" key="3">
    <source>
        <dbReference type="ARBA" id="ARBA00023315"/>
    </source>
</evidence>
<keyword evidence="1" id="KW-0808">Transferase</keyword>
<dbReference type="Pfam" id="PF00698">
    <property type="entry name" value="Acyl_transf_1"/>
    <property type="match status" value="1"/>
</dbReference>
<dbReference type="EMBL" id="LGUT01002370">
    <property type="protein sequence ID" value="KOG87206.1"/>
    <property type="molecule type" value="Genomic_DNA"/>
</dbReference>
<dbReference type="Gene3D" id="3.30.70.3290">
    <property type="match status" value="1"/>
</dbReference>
<keyword evidence="6" id="KW-1185">Reference proteome</keyword>
<dbReference type="InterPro" id="IPR014043">
    <property type="entry name" value="Acyl_transferase_dom"/>
</dbReference>
<dbReference type="Proteomes" id="UP000037020">
    <property type="component" value="Unassembled WGS sequence"/>
</dbReference>
<evidence type="ECO:0000313" key="6">
    <source>
        <dbReference type="Proteomes" id="UP000037020"/>
    </source>
</evidence>
<comment type="caution">
    <text evidence="5">The sequence shown here is derived from an EMBL/GenBank/DDBJ whole genome shotgun (WGS) entry which is preliminary data.</text>
</comment>
<feature type="domain" description="Malonyl-CoA:ACP transacylase (MAT)" evidence="4">
    <location>
        <begin position="77"/>
        <end position="360"/>
    </location>
</feature>
<sequence length="407" mass="43400">LRGQADRLCSSLRDRPDAALADIAYSLVTDRARHDHRAVLLAADRAQALERLAEYAHGGDGTGVVADAARRGPLAMVFTGQGAQHPGMGSELHRRFPVFAAAFDQACGQLDPAVREAVLGDGGDRLDATEVAQPALFAVEVALFRLFESWGVRPDVLTGHSVGEIAAAHVAGVLSLPDACRLVAERGRLMARLGPGGVMVSVTAGEQAVAPLVARYAEEVSIAAVNTPGSVVLSGTEAAVAEIVRRLTEDGYRTKRLAVSHAFHSPLMDPMLDEFRALVHGLAFQPPRIAMAGGEQVTDPEYWVRHVRDTVRFADTVAELHGAGVTRFLEIGPDAPLTGAIRDCLAETDAVAVPGLRRHRDEADTALTALGTLFAAGVDVDWPALFDGTGARHTPLPTYAFQHQRYW</sequence>
<feature type="non-terminal residue" evidence="5">
    <location>
        <position position="407"/>
    </location>
</feature>
<evidence type="ECO:0000256" key="1">
    <source>
        <dbReference type="ARBA" id="ARBA00022679"/>
    </source>
</evidence>
<accession>A0ABR5J1Y5</accession>